<dbReference type="AlphaFoldDB" id="A0AAV7PM55"/>
<name>A0AAV7PM55_PLEWA</name>
<evidence type="ECO:0000313" key="2">
    <source>
        <dbReference type="Proteomes" id="UP001066276"/>
    </source>
</evidence>
<dbReference type="Proteomes" id="UP001066276">
    <property type="component" value="Chromosome 7"/>
</dbReference>
<keyword evidence="2" id="KW-1185">Reference proteome</keyword>
<gene>
    <name evidence="1" type="ORF">NDU88_006820</name>
</gene>
<reference evidence="1" key="1">
    <citation type="journal article" date="2022" name="bioRxiv">
        <title>Sequencing and chromosome-scale assembly of the giantPleurodeles waltlgenome.</title>
        <authorList>
            <person name="Brown T."/>
            <person name="Elewa A."/>
            <person name="Iarovenko S."/>
            <person name="Subramanian E."/>
            <person name="Araus A.J."/>
            <person name="Petzold A."/>
            <person name="Susuki M."/>
            <person name="Suzuki K.-i.T."/>
            <person name="Hayashi T."/>
            <person name="Toyoda A."/>
            <person name="Oliveira C."/>
            <person name="Osipova E."/>
            <person name="Leigh N.D."/>
            <person name="Simon A."/>
            <person name="Yun M.H."/>
        </authorList>
    </citation>
    <scope>NUCLEOTIDE SEQUENCE</scope>
    <source>
        <strain evidence="1">20211129_DDA</strain>
        <tissue evidence="1">Liver</tissue>
    </source>
</reference>
<accession>A0AAV7PM55</accession>
<proteinExistence type="predicted"/>
<protein>
    <submittedName>
        <fullName evidence="1">Uncharacterized protein</fullName>
    </submittedName>
</protein>
<organism evidence="1 2">
    <name type="scientific">Pleurodeles waltl</name>
    <name type="common">Iberian ribbed newt</name>
    <dbReference type="NCBI Taxonomy" id="8319"/>
    <lineage>
        <taxon>Eukaryota</taxon>
        <taxon>Metazoa</taxon>
        <taxon>Chordata</taxon>
        <taxon>Craniata</taxon>
        <taxon>Vertebrata</taxon>
        <taxon>Euteleostomi</taxon>
        <taxon>Amphibia</taxon>
        <taxon>Batrachia</taxon>
        <taxon>Caudata</taxon>
        <taxon>Salamandroidea</taxon>
        <taxon>Salamandridae</taxon>
        <taxon>Pleurodelinae</taxon>
        <taxon>Pleurodeles</taxon>
    </lineage>
</organism>
<evidence type="ECO:0000313" key="1">
    <source>
        <dbReference type="EMBL" id="KAJ1128441.1"/>
    </source>
</evidence>
<dbReference type="EMBL" id="JANPWB010000011">
    <property type="protein sequence ID" value="KAJ1128441.1"/>
    <property type="molecule type" value="Genomic_DNA"/>
</dbReference>
<sequence>MRARQWRLETMGELSDLPFKAGSAVVSDHLGLRGQIQAGACCVCCGRAESGAGAFAVWSGPGDIEVKCWLGALLHCWRRRGAAGGSSSGTGVSWLCAAWCHVPVPACWWRFSLVRSNRGGRLECWVGRIQALIPLDCWCYLGKPHGVAVPGRRAGGPPSR</sequence>
<comment type="caution">
    <text evidence="1">The sequence shown here is derived from an EMBL/GenBank/DDBJ whole genome shotgun (WGS) entry which is preliminary data.</text>
</comment>